<dbReference type="InterPro" id="IPR028217">
    <property type="entry name" value="Rsa3_C"/>
</dbReference>
<protein>
    <recommendedName>
        <fullName evidence="2">Ribosome-assembly protein 3 C-terminal domain-containing protein</fullName>
    </recommendedName>
</protein>
<evidence type="ECO:0000313" key="4">
    <source>
        <dbReference type="Proteomes" id="UP000267251"/>
    </source>
</evidence>
<sequence length="88" mass="9446">MADQEIALSNPESPSPTGPAIKEGTSLSSSTYMSALTDAFADDLDRIRQEETMDAQGINLLVDALSSGRLVYSQDEHDLFALSYTTSS</sequence>
<evidence type="ECO:0000256" key="1">
    <source>
        <dbReference type="SAM" id="MobiDB-lite"/>
    </source>
</evidence>
<gene>
    <name evidence="3" type="ORF">BJ684DRAFT_21646</name>
</gene>
<dbReference type="Pfam" id="PF14615">
    <property type="entry name" value="Rsa3"/>
    <property type="match status" value="1"/>
</dbReference>
<dbReference type="EMBL" id="KZ988661">
    <property type="protein sequence ID" value="RKP11777.1"/>
    <property type="molecule type" value="Genomic_DNA"/>
</dbReference>
<dbReference type="Proteomes" id="UP000267251">
    <property type="component" value="Unassembled WGS sequence"/>
</dbReference>
<reference evidence="4" key="1">
    <citation type="journal article" date="2018" name="Nat. Microbiol.">
        <title>Leveraging single-cell genomics to expand the fungal tree of life.</title>
        <authorList>
            <person name="Ahrendt S.R."/>
            <person name="Quandt C.A."/>
            <person name="Ciobanu D."/>
            <person name="Clum A."/>
            <person name="Salamov A."/>
            <person name="Andreopoulos B."/>
            <person name="Cheng J.F."/>
            <person name="Woyke T."/>
            <person name="Pelin A."/>
            <person name="Henrissat B."/>
            <person name="Reynolds N.K."/>
            <person name="Benny G.L."/>
            <person name="Smith M.E."/>
            <person name="James T.Y."/>
            <person name="Grigoriev I.V."/>
        </authorList>
    </citation>
    <scope>NUCLEOTIDE SEQUENCE [LARGE SCALE GENOMIC DNA]</scope>
</reference>
<evidence type="ECO:0000313" key="3">
    <source>
        <dbReference type="EMBL" id="RKP11777.1"/>
    </source>
</evidence>
<keyword evidence="4" id="KW-1185">Reference proteome</keyword>
<dbReference type="AlphaFoldDB" id="A0A4P9XZE1"/>
<evidence type="ECO:0000259" key="2">
    <source>
        <dbReference type="Pfam" id="PF14615"/>
    </source>
</evidence>
<organism evidence="3 4">
    <name type="scientific">Piptocephalis cylindrospora</name>
    <dbReference type="NCBI Taxonomy" id="1907219"/>
    <lineage>
        <taxon>Eukaryota</taxon>
        <taxon>Fungi</taxon>
        <taxon>Fungi incertae sedis</taxon>
        <taxon>Zoopagomycota</taxon>
        <taxon>Zoopagomycotina</taxon>
        <taxon>Zoopagomycetes</taxon>
        <taxon>Zoopagales</taxon>
        <taxon>Piptocephalidaceae</taxon>
        <taxon>Piptocephalis</taxon>
    </lineage>
</organism>
<dbReference type="OrthoDB" id="69550at2759"/>
<accession>A0A4P9XZE1</accession>
<proteinExistence type="predicted"/>
<name>A0A4P9XZE1_9FUNG</name>
<feature type="region of interest" description="Disordered" evidence="1">
    <location>
        <begin position="1"/>
        <end position="25"/>
    </location>
</feature>
<feature type="domain" description="Ribosome-assembly protein 3 C-terminal" evidence="2">
    <location>
        <begin position="30"/>
        <end position="73"/>
    </location>
</feature>